<sequence length="382" mass="41920">MFKKTLLSLSLAVLLPGKANAVICTDPTGLGQIISQSAQDAMLWAEEKGLKISEMTMTELMEEWKASQDTMRELASTQAISNSVSETSNLELQAKMEPSPLMCDGIAAVSALYEATDDFYCEAQTNSLDFAVQLSDEIECEGDRCETGLQSLADESVSLLEGVTHGDTVELDLLNIKGVLPGMGEGGYSKSTDEKERTDTMLKVLFSSGEINKMPRGENNQVINESSGADAKMAYNRWLKRHLRTTAGFNTALRVNGLTNPRDENGRPIQSILEQIKADIDFYNSPEQIKLYGNGGDKSCYSRKAAMVNTQREMDDWLNTPAGQACKANFTTVEQVQRMNAQIDARVLALLGHILDSQLSSEFNLGLQTQLLNEIAGNARKY</sequence>
<dbReference type="RefSeq" id="WP_025767012.1">
    <property type="nucleotide sequence ID" value="NZ_CP114196.1"/>
</dbReference>
<evidence type="ECO:0000313" key="2">
    <source>
        <dbReference type="EMBL" id="WAT93738.1"/>
    </source>
</evidence>
<dbReference type="EMBL" id="CP114196">
    <property type="protein sequence ID" value="WAT93738.1"/>
    <property type="molecule type" value="Genomic_DNA"/>
</dbReference>
<organism evidence="2 3">
    <name type="scientific">Vibrio parahaemolyticus</name>
    <dbReference type="NCBI Taxonomy" id="670"/>
    <lineage>
        <taxon>Bacteria</taxon>
        <taxon>Pseudomonadati</taxon>
        <taxon>Pseudomonadota</taxon>
        <taxon>Gammaproteobacteria</taxon>
        <taxon>Vibrionales</taxon>
        <taxon>Vibrionaceae</taxon>
        <taxon>Vibrio</taxon>
    </lineage>
</organism>
<feature type="chain" id="PRO_5041464119" evidence="1">
    <location>
        <begin position="22"/>
        <end position="382"/>
    </location>
</feature>
<feature type="signal peptide" evidence="1">
    <location>
        <begin position="1"/>
        <end position="21"/>
    </location>
</feature>
<gene>
    <name evidence="2" type="ORF">O1Q84_25800</name>
</gene>
<protein>
    <submittedName>
        <fullName evidence="2">Uncharacterized protein</fullName>
    </submittedName>
</protein>
<geneLocation type="plasmid" evidence="2 3">
    <name>pHLA</name>
</geneLocation>
<reference evidence="2" key="1">
    <citation type="submission" date="2022-12" db="EMBL/GenBank/DDBJ databases">
        <title>Vibrio parahaemolyticus become highly virulent by producing novel Tc toxins.</title>
        <authorList>
            <person name="Yang F."/>
            <person name="You Y."/>
            <person name="Lai Q."/>
            <person name="Xu L."/>
            <person name="Li F."/>
        </authorList>
    </citation>
    <scope>NUCLEOTIDE SEQUENCE</scope>
    <source>
        <strain evidence="2">Vp-HL-202005</strain>
        <plasmid evidence="2">pHLA</plasmid>
    </source>
</reference>
<proteinExistence type="predicted"/>
<dbReference type="AlphaFoldDB" id="A0AA47JN49"/>
<evidence type="ECO:0000313" key="3">
    <source>
        <dbReference type="Proteomes" id="UP001156560"/>
    </source>
</evidence>
<evidence type="ECO:0000256" key="1">
    <source>
        <dbReference type="SAM" id="SignalP"/>
    </source>
</evidence>
<name>A0AA47JN49_VIBPH</name>
<dbReference type="Proteomes" id="UP001156560">
    <property type="component" value="Plasmid pHLA"/>
</dbReference>
<keyword evidence="2" id="KW-0614">Plasmid</keyword>
<keyword evidence="1" id="KW-0732">Signal</keyword>
<accession>A0AA47JN49</accession>